<organism evidence="2 3">
    <name type="scientific">Commensalibacter intestini A911</name>
    <dbReference type="NCBI Taxonomy" id="1088868"/>
    <lineage>
        <taxon>Bacteria</taxon>
        <taxon>Pseudomonadati</taxon>
        <taxon>Pseudomonadota</taxon>
        <taxon>Alphaproteobacteria</taxon>
        <taxon>Acetobacterales</taxon>
        <taxon>Acetobacteraceae</taxon>
    </lineage>
</organism>
<protein>
    <recommendedName>
        <fullName evidence="4">Phage protein Gp138 N-terminal domain-containing protein</fullName>
    </recommendedName>
</protein>
<dbReference type="OrthoDB" id="7263587at2"/>
<dbReference type="Proteomes" id="UP000005939">
    <property type="component" value="Unassembled WGS sequence"/>
</dbReference>
<proteinExistence type="predicted"/>
<sequence length="213" mass="23032">MSDDPIHNPIFKSLNDIARNESVMSRNAQGHIIPATVESFDGTLAVVNIEVSSENNYPQITVPLLRSEYIRFPIQKGCRGILIPLYVNIDHIIGLGLVAPTMKMGFNFQNMAFLPIASVTQPEIKNNNTLVLYGESDGVKIQTKDGSTHITVNHNTIAVTASKIELNGNVTIKNKLTVNGNVDIKGTLTVGGTEFKSHTHSNGNEGQPTGGVL</sequence>
<dbReference type="RefSeq" id="WP_008855165.1">
    <property type="nucleotide sequence ID" value="NZ_AGFR01000018.1"/>
</dbReference>
<evidence type="ECO:0008006" key="4">
    <source>
        <dbReference type="Google" id="ProtNLM"/>
    </source>
</evidence>
<gene>
    <name evidence="2" type="ORF">CIN_21760</name>
</gene>
<dbReference type="AlphaFoldDB" id="G6F3I0"/>
<comment type="caution">
    <text evidence="2">The sequence shown here is derived from an EMBL/GenBank/DDBJ whole genome shotgun (WGS) entry which is preliminary data.</text>
</comment>
<dbReference type="EMBL" id="AGFR01000018">
    <property type="protein sequence ID" value="EHD12930.1"/>
    <property type="molecule type" value="Genomic_DNA"/>
</dbReference>
<evidence type="ECO:0000313" key="2">
    <source>
        <dbReference type="EMBL" id="EHD12930.1"/>
    </source>
</evidence>
<accession>G6F3I0</accession>
<evidence type="ECO:0000313" key="3">
    <source>
        <dbReference type="Proteomes" id="UP000005939"/>
    </source>
</evidence>
<dbReference type="STRING" id="1088868.CIN_21760"/>
<reference evidence="2 3" key="1">
    <citation type="submission" date="2011-10" db="EMBL/GenBank/DDBJ databases">
        <title>Genome Sequence of Commensalibacter intestini A911, isolated from Drosophila gut.</title>
        <authorList>
            <person name="Lee W.-J."/>
            <person name="Kim E.-K."/>
        </authorList>
    </citation>
    <scope>NUCLEOTIDE SEQUENCE [LARGE SCALE GENOMIC DNA]</scope>
    <source>
        <strain evidence="2 3">A911</strain>
    </source>
</reference>
<name>G6F3I0_9PROT</name>
<evidence type="ECO:0000256" key="1">
    <source>
        <dbReference type="SAM" id="MobiDB-lite"/>
    </source>
</evidence>
<feature type="region of interest" description="Disordered" evidence="1">
    <location>
        <begin position="194"/>
        <end position="213"/>
    </location>
</feature>